<evidence type="ECO:0000256" key="1">
    <source>
        <dbReference type="SAM" id="MobiDB-lite"/>
    </source>
</evidence>
<gene>
    <name evidence="2" type="ORF">EPK99_15615</name>
</gene>
<protein>
    <submittedName>
        <fullName evidence="2">Uncharacterized protein</fullName>
    </submittedName>
</protein>
<feature type="region of interest" description="Disordered" evidence="1">
    <location>
        <begin position="1"/>
        <end position="21"/>
    </location>
</feature>
<dbReference type="RefSeq" id="WP_128443995.1">
    <property type="nucleotide sequence ID" value="NZ_SBIP01000003.1"/>
</dbReference>
<feature type="compositionally biased region" description="Basic residues" evidence="1">
    <location>
        <begin position="1"/>
        <end position="18"/>
    </location>
</feature>
<sequence>MKRIRSQNKARQNVKRSKQKELKMAEKVAAEMAEMTELYELAEELLELPLPAAIDVVATWQRDKRRPFPALFNEPRGDHETIQAHSARREKARKFGLIRLMAVDYIKNVGNRRRKADFNDNEAKDAVALGFGNVDAYRKHKKHVKLTAKMEKVVADRAAA</sequence>
<name>A0A3S3VLE2_9HYPH</name>
<keyword evidence="3" id="KW-1185">Reference proteome</keyword>
<dbReference type="AlphaFoldDB" id="A0A3S3VLE2"/>
<dbReference type="Proteomes" id="UP000287687">
    <property type="component" value="Unassembled WGS sequence"/>
</dbReference>
<proteinExistence type="predicted"/>
<reference evidence="2 3" key="1">
    <citation type="submission" date="2019-01" db="EMBL/GenBank/DDBJ databases">
        <title>The draft genome of Rhizobium sp. 24NR.</title>
        <authorList>
            <person name="Liu L."/>
            <person name="Liang L."/>
            <person name="Shi S."/>
            <person name="Xu L."/>
            <person name="Wang X."/>
            <person name="Li L."/>
            <person name="Zhang X."/>
        </authorList>
    </citation>
    <scope>NUCLEOTIDE SEQUENCE [LARGE SCALE GENOMIC DNA]</scope>
    <source>
        <strain evidence="2 3">24NR</strain>
    </source>
</reference>
<comment type="caution">
    <text evidence="2">The sequence shown here is derived from an EMBL/GenBank/DDBJ whole genome shotgun (WGS) entry which is preliminary data.</text>
</comment>
<accession>A0A3S3VLE2</accession>
<dbReference type="EMBL" id="SBIP01000003">
    <property type="protein sequence ID" value="RWX77081.1"/>
    <property type="molecule type" value="Genomic_DNA"/>
</dbReference>
<evidence type="ECO:0000313" key="2">
    <source>
        <dbReference type="EMBL" id="RWX77081.1"/>
    </source>
</evidence>
<organism evidence="2 3">
    <name type="scientific">Neorhizobium lilium</name>
    <dbReference type="NCBI Taxonomy" id="2503024"/>
    <lineage>
        <taxon>Bacteria</taxon>
        <taxon>Pseudomonadati</taxon>
        <taxon>Pseudomonadota</taxon>
        <taxon>Alphaproteobacteria</taxon>
        <taxon>Hyphomicrobiales</taxon>
        <taxon>Rhizobiaceae</taxon>
        <taxon>Rhizobium/Agrobacterium group</taxon>
        <taxon>Neorhizobium</taxon>
    </lineage>
</organism>
<dbReference type="OrthoDB" id="8420849at2"/>
<evidence type="ECO:0000313" key="3">
    <source>
        <dbReference type="Proteomes" id="UP000287687"/>
    </source>
</evidence>